<dbReference type="STRING" id="394193.SAMN04489732_104389"/>
<evidence type="ECO:0000313" key="6">
    <source>
        <dbReference type="Proteomes" id="UP000198582"/>
    </source>
</evidence>
<organism evidence="5 6">
    <name type="scientific">Amycolatopsis saalfeldensis</name>
    <dbReference type="NCBI Taxonomy" id="394193"/>
    <lineage>
        <taxon>Bacteria</taxon>
        <taxon>Bacillati</taxon>
        <taxon>Actinomycetota</taxon>
        <taxon>Actinomycetes</taxon>
        <taxon>Pseudonocardiales</taxon>
        <taxon>Pseudonocardiaceae</taxon>
        <taxon>Amycolatopsis</taxon>
    </lineage>
</organism>
<keyword evidence="1" id="KW-0805">Transcription regulation</keyword>
<dbReference type="PANTHER" id="PTHR33164:SF104">
    <property type="entry name" value="TRANSCRIPTIONAL REGULATORY PROTEIN"/>
    <property type="match status" value="1"/>
</dbReference>
<reference evidence="5 6" key="1">
    <citation type="submission" date="2016-10" db="EMBL/GenBank/DDBJ databases">
        <authorList>
            <person name="de Groot N.N."/>
        </authorList>
    </citation>
    <scope>NUCLEOTIDE SEQUENCE [LARGE SCALE GENOMIC DNA]</scope>
    <source>
        <strain evidence="5 6">DSM 44993</strain>
    </source>
</reference>
<dbReference type="SUPFAM" id="SSF46785">
    <property type="entry name" value="Winged helix' DNA-binding domain"/>
    <property type="match status" value="1"/>
</dbReference>
<dbReference type="EMBL" id="FOEF01000004">
    <property type="protein sequence ID" value="SEP20353.1"/>
    <property type="molecule type" value="Genomic_DNA"/>
</dbReference>
<sequence length="168" mass="18265">MADGDAAAITWDQWRAARPDLDLAPMTLFGGLKRAHAMLELLLEPVFETSPISSAEFDVLFHLRHAPSPVIARRLAQTMDKSAAALSKTLTKLERRGLVQRVANPADKRSALVTISEQGAAAVDQVMPRRLVLEDEAIATLTDRQRADVARAFRVIGTALGSTARVRG</sequence>
<dbReference type="InterPro" id="IPR000835">
    <property type="entry name" value="HTH_MarR-typ"/>
</dbReference>
<protein>
    <submittedName>
        <fullName evidence="5">DNA-binding transcriptional regulator, MarR family</fullName>
    </submittedName>
</protein>
<feature type="domain" description="HTH marR-type" evidence="4">
    <location>
        <begin position="25"/>
        <end position="158"/>
    </location>
</feature>
<dbReference type="Proteomes" id="UP000198582">
    <property type="component" value="Unassembled WGS sequence"/>
</dbReference>
<gene>
    <name evidence="5" type="ORF">SAMN04489732_104389</name>
</gene>
<dbReference type="AlphaFoldDB" id="A0A1H8VYK3"/>
<accession>A0A1H8VYK3</accession>
<dbReference type="GO" id="GO:0006950">
    <property type="term" value="P:response to stress"/>
    <property type="evidence" value="ECO:0007669"/>
    <property type="project" value="TreeGrafter"/>
</dbReference>
<evidence type="ECO:0000313" key="5">
    <source>
        <dbReference type="EMBL" id="SEP20353.1"/>
    </source>
</evidence>
<dbReference type="RefSeq" id="WP_091616959.1">
    <property type="nucleotide sequence ID" value="NZ_FOEF01000004.1"/>
</dbReference>
<dbReference type="InterPro" id="IPR023187">
    <property type="entry name" value="Tscrpt_reg_MarR-type_CS"/>
</dbReference>
<dbReference type="PROSITE" id="PS50995">
    <property type="entry name" value="HTH_MARR_2"/>
    <property type="match status" value="1"/>
</dbReference>
<dbReference type="GO" id="GO:0003700">
    <property type="term" value="F:DNA-binding transcription factor activity"/>
    <property type="evidence" value="ECO:0007669"/>
    <property type="project" value="InterPro"/>
</dbReference>
<proteinExistence type="predicted"/>
<dbReference type="PROSITE" id="PS01117">
    <property type="entry name" value="HTH_MARR_1"/>
    <property type="match status" value="1"/>
</dbReference>
<dbReference type="PANTHER" id="PTHR33164">
    <property type="entry name" value="TRANSCRIPTIONAL REGULATOR, MARR FAMILY"/>
    <property type="match status" value="1"/>
</dbReference>
<keyword evidence="6" id="KW-1185">Reference proteome</keyword>
<dbReference type="InterPro" id="IPR036390">
    <property type="entry name" value="WH_DNA-bd_sf"/>
</dbReference>
<keyword evidence="2 5" id="KW-0238">DNA-binding</keyword>
<dbReference type="Pfam" id="PF12802">
    <property type="entry name" value="MarR_2"/>
    <property type="match status" value="1"/>
</dbReference>
<name>A0A1H8VYK3_9PSEU</name>
<keyword evidence="3" id="KW-0804">Transcription</keyword>
<dbReference type="GO" id="GO:0003677">
    <property type="term" value="F:DNA binding"/>
    <property type="evidence" value="ECO:0007669"/>
    <property type="project" value="UniProtKB-KW"/>
</dbReference>
<dbReference type="InterPro" id="IPR039422">
    <property type="entry name" value="MarR/SlyA-like"/>
</dbReference>
<evidence type="ECO:0000256" key="3">
    <source>
        <dbReference type="ARBA" id="ARBA00023163"/>
    </source>
</evidence>
<evidence type="ECO:0000256" key="1">
    <source>
        <dbReference type="ARBA" id="ARBA00023015"/>
    </source>
</evidence>
<evidence type="ECO:0000259" key="4">
    <source>
        <dbReference type="PROSITE" id="PS50995"/>
    </source>
</evidence>
<dbReference type="OrthoDB" id="3237509at2"/>
<dbReference type="SMART" id="SM00347">
    <property type="entry name" value="HTH_MARR"/>
    <property type="match status" value="1"/>
</dbReference>
<evidence type="ECO:0000256" key="2">
    <source>
        <dbReference type="ARBA" id="ARBA00023125"/>
    </source>
</evidence>
<dbReference type="InterPro" id="IPR036388">
    <property type="entry name" value="WH-like_DNA-bd_sf"/>
</dbReference>
<dbReference type="Gene3D" id="1.10.10.10">
    <property type="entry name" value="Winged helix-like DNA-binding domain superfamily/Winged helix DNA-binding domain"/>
    <property type="match status" value="1"/>
</dbReference>